<dbReference type="RefSeq" id="WP_119910128.1">
    <property type="nucleotide sequence ID" value="NZ_QZCH01000007.1"/>
</dbReference>
<evidence type="ECO:0000256" key="1">
    <source>
        <dbReference type="SAM" id="SignalP"/>
    </source>
</evidence>
<evidence type="ECO:0000313" key="2">
    <source>
        <dbReference type="EMBL" id="RJG48687.1"/>
    </source>
</evidence>
<sequence length="241" mass="26225">MRLLQSLALLACYLFVAPINAAVVVFDDELAWKNALSPGFEFITEDFKSSIEETDDTISMAHFDLVYSPASTSINPASTSINPARTSINPARTSKNKVASEVLLMDFSYDGVAYIEVLFDQWVNGFIAYFTGATNGDQITVEVNSMTLSLADTLGGGPSSIGGTGFYGVLDTDQRFNSIRFSTLQTTEFGEFANLDDFTMAVASSGGVVSIDEPASWPLFLSVIVLLAFWRQGDLVDRRKL</sequence>
<proteinExistence type="predicted"/>
<evidence type="ECO:0000313" key="3">
    <source>
        <dbReference type="Proteomes" id="UP000283255"/>
    </source>
</evidence>
<organism evidence="2 3">
    <name type="scientific">Motilimonas pumila</name>
    <dbReference type="NCBI Taxonomy" id="2303987"/>
    <lineage>
        <taxon>Bacteria</taxon>
        <taxon>Pseudomonadati</taxon>
        <taxon>Pseudomonadota</taxon>
        <taxon>Gammaproteobacteria</taxon>
        <taxon>Alteromonadales</taxon>
        <taxon>Alteromonadales genera incertae sedis</taxon>
        <taxon>Motilimonas</taxon>
    </lineage>
</organism>
<feature type="chain" id="PRO_5019161927" description="PEP-CTERM sorting domain-containing protein" evidence="1">
    <location>
        <begin position="22"/>
        <end position="241"/>
    </location>
</feature>
<dbReference type="Proteomes" id="UP000283255">
    <property type="component" value="Unassembled WGS sequence"/>
</dbReference>
<dbReference type="EMBL" id="QZCH01000007">
    <property type="protein sequence ID" value="RJG48687.1"/>
    <property type="molecule type" value="Genomic_DNA"/>
</dbReference>
<keyword evidence="1" id="KW-0732">Signal</keyword>
<protein>
    <recommendedName>
        <fullName evidence="4">PEP-CTERM sorting domain-containing protein</fullName>
    </recommendedName>
</protein>
<evidence type="ECO:0008006" key="4">
    <source>
        <dbReference type="Google" id="ProtNLM"/>
    </source>
</evidence>
<comment type="caution">
    <text evidence="2">The sequence shown here is derived from an EMBL/GenBank/DDBJ whole genome shotgun (WGS) entry which is preliminary data.</text>
</comment>
<accession>A0A418YGE8</accession>
<feature type="signal peptide" evidence="1">
    <location>
        <begin position="1"/>
        <end position="21"/>
    </location>
</feature>
<reference evidence="2 3" key="1">
    <citation type="submission" date="2018-09" db="EMBL/GenBank/DDBJ databases">
        <authorList>
            <person name="Wang F."/>
        </authorList>
    </citation>
    <scope>NUCLEOTIDE SEQUENCE [LARGE SCALE GENOMIC DNA]</scope>
    <source>
        <strain evidence="2 3">PLHSC7-2</strain>
    </source>
</reference>
<reference evidence="2 3" key="2">
    <citation type="submission" date="2019-01" db="EMBL/GenBank/DDBJ databases">
        <title>Motilimonas pumilus sp. nov., isolated from the gut of sea cucumber (Apostichopus japonicus).</title>
        <authorList>
            <person name="Wang F.-Q."/>
            <person name="Ren L.-H."/>
            <person name="Lin Y.-W."/>
            <person name="Sun G.-H."/>
            <person name="Du Z.-J."/>
            <person name="Zhao J.-X."/>
            <person name="Liu X.-J."/>
            <person name="Liu L.-J."/>
        </authorList>
    </citation>
    <scope>NUCLEOTIDE SEQUENCE [LARGE SCALE GENOMIC DNA]</scope>
    <source>
        <strain evidence="2 3">PLHSC7-2</strain>
    </source>
</reference>
<gene>
    <name evidence="2" type="ORF">D1Z90_07450</name>
</gene>
<keyword evidence="3" id="KW-1185">Reference proteome</keyword>
<name>A0A418YGE8_9GAMM</name>
<dbReference type="AlphaFoldDB" id="A0A418YGE8"/>